<dbReference type="PANTHER" id="PTHR28174">
    <property type="entry name" value="54S RIBOSOMAL PROTEIN L36, MITOCHONDRIAL"/>
    <property type="match status" value="1"/>
</dbReference>
<dbReference type="Gene3D" id="6.20.130.10">
    <property type="match status" value="1"/>
</dbReference>
<protein>
    <recommendedName>
        <fullName evidence="1">Ribosomal protein bL31m N-terminal domain-containing protein</fullName>
    </recommendedName>
</protein>
<dbReference type="EMBL" id="CP028773">
    <property type="protein sequence ID" value="AWU73710.1"/>
    <property type="molecule type" value="Genomic_DNA"/>
</dbReference>
<dbReference type="EMBL" id="JQFK01000454">
    <property type="protein sequence ID" value="KGK35648.1"/>
    <property type="molecule type" value="Genomic_DNA"/>
</dbReference>
<dbReference type="InterPro" id="IPR034600">
    <property type="entry name" value="Ribosomal_bL31m"/>
</dbReference>
<dbReference type="GeneID" id="40381420"/>
<dbReference type="Proteomes" id="UP000249293">
    <property type="component" value="Chromosome 1"/>
</dbReference>
<reference evidence="2 5" key="3">
    <citation type="submission" date="2018-06" db="EMBL/GenBank/DDBJ databases">
        <title>Population genomics shows no distinction between pathogenic Candida krusei and environmental Pichia kudriavzevii: One species, four names.</title>
        <authorList>
            <person name="Douglass A.P."/>
            <person name="Offei B."/>
            <person name="Braun-Galleani S."/>
            <person name="Coughlan A.Y."/>
            <person name="Martos A."/>
            <person name="Ortiz-Merino R.A."/>
            <person name="Byrne K.P."/>
            <person name="Wolfe K.H."/>
        </authorList>
    </citation>
    <scope>NUCLEOTIDE SEQUENCE [LARGE SCALE GENOMIC DNA]</scope>
    <source>
        <strain evidence="2 5">CBS573</strain>
    </source>
</reference>
<gene>
    <name evidence="2" type="ORF">C5L36_0A03120</name>
    <name evidence="3" type="ORF">JL09_g5203</name>
</gene>
<reference evidence="4" key="1">
    <citation type="journal article" date="2014" name="Microb. Cell Fact.">
        <title>Exploiting Issatchenkia orientalis SD108 for succinic acid production.</title>
        <authorList>
            <person name="Xiao H."/>
            <person name="Shao Z."/>
            <person name="Jiang Y."/>
            <person name="Dole S."/>
            <person name="Zhao H."/>
        </authorList>
    </citation>
    <scope>NUCLEOTIDE SEQUENCE [LARGE SCALE GENOMIC DNA]</scope>
    <source>
        <strain evidence="4">SD108</strain>
    </source>
</reference>
<evidence type="ECO:0000313" key="2">
    <source>
        <dbReference type="EMBL" id="AWU73710.1"/>
    </source>
</evidence>
<name>A0A099NS55_PICKU</name>
<dbReference type="STRING" id="4909.A0A099NS55"/>
<keyword evidence="5" id="KW-1185">Reference proteome</keyword>
<proteinExistence type="predicted"/>
<evidence type="ECO:0000313" key="4">
    <source>
        <dbReference type="Proteomes" id="UP000029867"/>
    </source>
</evidence>
<dbReference type="PANTHER" id="PTHR28174:SF1">
    <property type="entry name" value="LARGE RIBOSOMAL SUBUNIT PROTEIN BL31M"/>
    <property type="match status" value="1"/>
</dbReference>
<evidence type="ECO:0000313" key="5">
    <source>
        <dbReference type="Proteomes" id="UP000249293"/>
    </source>
</evidence>
<dbReference type="OrthoDB" id="5587740at2759"/>
<dbReference type="HOGENOM" id="CLU_130029_1_0_1"/>
<dbReference type="eggNOG" id="ENOG502RZ6E">
    <property type="taxonomic scope" value="Eukaryota"/>
</dbReference>
<evidence type="ECO:0000313" key="3">
    <source>
        <dbReference type="EMBL" id="KGK35648.1"/>
    </source>
</evidence>
<dbReference type="RefSeq" id="XP_029319187.1">
    <property type="nucleotide sequence ID" value="XM_029463327.1"/>
</dbReference>
<organism evidence="3 4">
    <name type="scientific">Pichia kudriavzevii</name>
    <name type="common">Yeast</name>
    <name type="synonym">Issatchenkia orientalis</name>
    <dbReference type="NCBI Taxonomy" id="4909"/>
    <lineage>
        <taxon>Eukaryota</taxon>
        <taxon>Fungi</taxon>
        <taxon>Dikarya</taxon>
        <taxon>Ascomycota</taxon>
        <taxon>Saccharomycotina</taxon>
        <taxon>Pichiomycetes</taxon>
        <taxon>Pichiales</taxon>
        <taxon>Pichiaceae</taxon>
        <taxon>Pichia</taxon>
    </lineage>
</organism>
<dbReference type="GO" id="GO:0003735">
    <property type="term" value="F:structural constituent of ribosome"/>
    <property type="evidence" value="ECO:0007669"/>
    <property type="project" value="InterPro"/>
</dbReference>
<dbReference type="Pfam" id="PF21492">
    <property type="entry name" value="bL31_N"/>
    <property type="match status" value="1"/>
</dbReference>
<dbReference type="InterPro" id="IPR048874">
    <property type="entry name" value="Ribosomal_bL31m_N"/>
</dbReference>
<dbReference type="GO" id="GO:0032543">
    <property type="term" value="P:mitochondrial translation"/>
    <property type="evidence" value="ECO:0007669"/>
    <property type="project" value="InterPro"/>
</dbReference>
<feature type="domain" description="Ribosomal protein bL31m N-terminal" evidence="1">
    <location>
        <begin position="33"/>
        <end position="92"/>
    </location>
</feature>
<evidence type="ECO:0000259" key="1">
    <source>
        <dbReference type="Pfam" id="PF21492"/>
    </source>
</evidence>
<dbReference type="GO" id="GO:0005762">
    <property type="term" value="C:mitochondrial large ribosomal subunit"/>
    <property type="evidence" value="ECO:0007669"/>
    <property type="project" value="InterPro"/>
</dbReference>
<dbReference type="AlphaFoldDB" id="A0A099NS55"/>
<dbReference type="Proteomes" id="UP000029867">
    <property type="component" value="Unassembled WGS sequence"/>
</dbReference>
<accession>A0A099NS55</accession>
<reference evidence="3" key="2">
    <citation type="submission" date="2014-08" db="EMBL/GenBank/DDBJ databases">
        <title>Exploiting Issatchenkia orientalis SD108 for Succinic Acid Production.</title>
        <authorList>
            <person name="Xiao H."/>
            <person name="Shao Z."/>
            <person name="Jiang Y."/>
            <person name="Dole S."/>
            <person name="Zhao H."/>
        </authorList>
    </citation>
    <scope>NUCLEOTIDE SEQUENCE [LARGE SCALE GENOMIC DNA]</scope>
    <source>
        <strain evidence="3">SD108</strain>
    </source>
</reference>
<dbReference type="KEGG" id="pkz:C5L36_0A03120"/>
<sequence>MFATTFFSKTALNTNTVPQIRGYAGRVQIQSALPKRPLKKIRVGKARPAIYFKFNTQVELSDGSVITRRSQYPKDQLRMITDQRNTPLYNPSKPDASLLDAESKGKLNKFKSKFASFDQSGKSAEEVEKEAKKAEEERLLRLKTGNITQKTEKDTDDLLDILSESYEEVKLGGNLAQKEKRKK</sequence>
<dbReference type="VEuPathDB" id="FungiDB:C5L36_0A03120"/>